<organism evidence="2 4">
    <name type="scientific">Hortaea werneckii</name>
    <name type="common">Black yeast</name>
    <name type="synonym">Cladosporium werneckii</name>
    <dbReference type="NCBI Taxonomy" id="91943"/>
    <lineage>
        <taxon>Eukaryota</taxon>
        <taxon>Fungi</taxon>
        <taxon>Dikarya</taxon>
        <taxon>Ascomycota</taxon>
        <taxon>Pezizomycotina</taxon>
        <taxon>Dothideomycetes</taxon>
        <taxon>Dothideomycetidae</taxon>
        <taxon>Mycosphaerellales</taxon>
        <taxon>Teratosphaeriaceae</taxon>
        <taxon>Hortaea</taxon>
    </lineage>
</organism>
<dbReference type="InterPro" id="IPR038883">
    <property type="entry name" value="AN11006-like"/>
</dbReference>
<dbReference type="OrthoDB" id="62952at2759"/>
<dbReference type="AlphaFoldDB" id="A0A3M7I789"/>
<protein>
    <submittedName>
        <fullName evidence="2">Uncharacterized protein</fullName>
    </submittedName>
</protein>
<sequence length="270" mass="30654">MHLMKILCGIAMEGPAGKPTIGNTRAIQPDQDGRLLYLSPELRNIIYEEVLVDPENIEIPKDGKLIRPPLLKVCRQIAEEAGTIFYGLNTFTSTHNRLEDLPLWLARLPLKLRRSVKVIELRYEIDAEVRIMTRDFAAEAPLEYDIIKCKTYENAESRGVSARENFQSAVVHMLLLGLDLNAFRLPPLPPPFHEVSTEDIGKWPETLGCIFEASWINSANMHVRLARSIMAGKCFPQCRGYERWLRKVATDTKDENTMASLPEIINNIQG</sequence>
<gene>
    <name evidence="2" type="ORF">D0859_14623</name>
    <name evidence="1" type="ORF">D0860_08021</name>
</gene>
<evidence type="ECO:0000313" key="1">
    <source>
        <dbReference type="EMBL" id="RMZ00332.1"/>
    </source>
</evidence>
<proteinExistence type="predicted"/>
<evidence type="ECO:0000313" key="4">
    <source>
        <dbReference type="Proteomes" id="UP000281677"/>
    </source>
</evidence>
<dbReference type="Proteomes" id="UP000280598">
    <property type="component" value="Unassembled WGS sequence"/>
</dbReference>
<evidence type="ECO:0000313" key="3">
    <source>
        <dbReference type="Proteomes" id="UP000280598"/>
    </source>
</evidence>
<reference evidence="3 4" key="1">
    <citation type="journal article" date="2018" name="BMC Genomics">
        <title>Genomic evidence for intraspecific hybridization in a clonal and extremely halotolerant yeast.</title>
        <authorList>
            <person name="Gostincar C."/>
            <person name="Stajich J.E."/>
            <person name="Zupancic J."/>
            <person name="Zalar P."/>
            <person name="Gunde-Cimerman N."/>
        </authorList>
    </citation>
    <scope>NUCLEOTIDE SEQUENCE [LARGE SCALE GENOMIC DNA]</scope>
    <source>
        <strain evidence="2 4">EXF-120</strain>
        <strain evidence="1 3">EXF-562</strain>
    </source>
</reference>
<accession>A0A3M7I789</accession>
<evidence type="ECO:0000313" key="2">
    <source>
        <dbReference type="EMBL" id="RMZ21361.1"/>
    </source>
</evidence>
<dbReference type="PANTHER" id="PTHR42085">
    <property type="entry name" value="F-BOX DOMAIN-CONTAINING PROTEIN"/>
    <property type="match status" value="1"/>
</dbReference>
<dbReference type="PANTHER" id="PTHR42085:SF2">
    <property type="entry name" value="F-BOX DOMAIN-CONTAINING PROTEIN"/>
    <property type="match status" value="1"/>
</dbReference>
<dbReference type="Proteomes" id="UP000281677">
    <property type="component" value="Unassembled WGS sequence"/>
</dbReference>
<dbReference type="EMBL" id="QWIS01000245">
    <property type="protein sequence ID" value="RMZ00332.1"/>
    <property type="molecule type" value="Genomic_DNA"/>
</dbReference>
<comment type="caution">
    <text evidence="2">The sequence shown here is derived from an EMBL/GenBank/DDBJ whole genome shotgun (WGS) entry which is preliminary data.</text>
</comment>
<dbReference type="EMBL" id="QWIT01000677">
    <property type="protein sequence ID" value="RMZ21361.1"/>
    <property type="molecule type" value="Genomic_DNA"/>
</dbReference>
<name>A0A3M7I789_HORWE</name>
<dbReference type="VEuPathDB" id="FungiDB:BTJ68_08369"/>